<accession>A0A445AEJ5</accession>
<dbReference type="InterPro" id="IPR011320">
    <property type="entry name" value="RNase_H1_N"/>
</dbReference>
<dbReference type="Gene3D" id="3.40.970.10">
    <property type="entry name" value="Ribonuclease H1, N-terminal domain"/>
    <property type="match status" value="1"/>
</dbReference>
<comment type="caution">
    <text evidence="2">The sequence shown here is derived from an EMBL/GenBank/DDBJ whole genome shotgun (WGS) entry which is preliminary data.</text>
</comment>
<feature type="domain" description="Ribonuclease H1 N-terminal" evidence="1">
    <location>
        <begin position="9"/>
        <end position="50"/>
    </location>
</feature>
<name>A0A445AEJ5_ARAHY</name>
<dbReference type="Pfam" id="PF01693">
    <property type="entry name" value="Cauli_VI"/>
    <property type="match status" value="1"/>
</dbReference>
<dbReference type="InterPro" id="IPR037056">
    <property type="entry name" value="RNase_H1_N_sf"/>
</dbReference>
<reference evidence="2 3" key="1">
    <citation type="submission" date="2019-01" db="EMBL/GenBank/DDBJ databases">
        <title>Sequencing of cultivated peanut Arachis hypogaea provides insights into genome evolution and oil improvement.</title>
        <authorList>
            <person name="Chen X."/>
        </authorList>
    </citation>
    <scope>NUCLEOTIDE SEQUENCE [LARGE SCALE GENOMIC DNA]</scope>
    <source>
        <strain evidence="3">cv. Fuhuasheng</strain>
        <tissue evidence="2">Leaves</tissue>
    </source>
</reference>
<dbReference type="EMBL" id="SDMP01000012">
    <property type="protein sequence ID" value="RYR24836.1"/>
    <property type="molecule type" value="Genomic_DNA"/>
</dbReference>
<organism evidence="2 3">
    <name type="scientific">Arachis hypogaea</name>
    <name type="common">Peanut</name>
    <dbReference type="NCBI Taxonomy" id="3818"/>
    <lineage>
        <taxon>Eukaryota</taxon>
        <taxon>Viridiplantae</taxon>
        <taxon>Streptophyta</taxon>
        <taxon>Embryophyta</taxon>
        <taxon>Tracheophyta</taxon>
        <taxon>Spermatophyta</taxon>
        <taxon>Magnoliopsida</taxon>
        <taxon>eudicotyledons</taxon>
        <taxon>Gunneridae</taxon>
        <taxon>Pentapetalae</taxon>
        <taxon>rosids</taxon>
        <taxon>fabids</taxon>
        <taxon>Fabales</taxon>
        <taxon>Fabaceae</taxon>
        <taxon>Papilionoideae</taxon>
        <taxon>50 kb inversion clade</taxon>
        <taxon>dalbergioids sensu lato</taxon>
        <taxon>Dalbergieae</taxon>
        <taxon>Pterocarpus clade</taxon>
        <taxon>Arachis</taxon>
    </lineage>
</organism>
<sequence length="222" mass="25687">MNNGKYRLYAVRRGRIPRIYTSWEDYKEQVNGFKDAEFKGFCLLRDAQHWLGVVNPPLTLPPPPELDSGVHPLTGLFEQPFSLSKHFNSMHVGPTLGESSQKAFVPCSQIPQGTGASVDMEVYLIRVCCQVRLDYPVFNRREFFSDSDHKADASFKMLGKVLSLVGKEIQDYNYRIVAALRVRVEKLERQLPNPVHQRIRDLEQKNRKLRSDLQKYNDLFET</sequence>
<dbReference type="AlphaFoldDB" id="A0A445AEJ5"/>
<evidence type="ECO:0000313" key="2">
    <source>
        <dbReference type="EMBL" id="RYR24836.1"/>
    </source>
</evidence>
<proteinExistence type="predicted"/>
<gene>
    <name evidence="2" type="ORF">Ahy_B02g058381</name>
</gene>
<protein>
    <recommendedName>
        <fullName evidence="1">Ribonuclease H1 N-terminal domain-containing protein</fullName>
    </recommendedName>
</protein>
<dbReference type="SUPFAM" id="SSF55658">
    <property type="entry name" value="L9 N-domain-like"/>
    <property type="match status" value="1"/>
</dbReference>
<dbReference type="Proteomes" id="UP000289738">
    <property type="component" value="Chromosome B02"/>
</dbReference>
<keyword evidence="3" id="KW-1185">Reference proteome</keyword>
<evidence type="ECO:0000313" key="3">
    <source>
        <dbReference type="Proteomes" id="UP000289738"/>
    </source>
</evidence>
<evidence type="ECO:0000259" key="1">
    <source>
        <dbReference type="Pfam" id="PF01693"/>
    </source>
</evidence>
<dbReference type="InterPro" id="IPR009027">
    <property type="entry name" value="Ribosomal_bL9/RNase_H1_N"/>
</dbReference>